<proteinExistence type="predicted"/>
<reference evidence="1 2" key="1">
    <citation type="submission" date="2017-12" db="EMBL/GenBank/DDBJ databases">
        <title>Sequencing, de novo assembly and annotation of complete genome of a new Thraustochytrid species, strain FCC1311.</title>
        <authorList>
            <person name="Sedici K."/>
            <person name="Godart F."/>
            <person name="Aiese Cigliano R."/>
            <person name="Sanseverino W."/>
            <person name="Barakat M."/>
            <person name="Ortet P."/>
            <person name="Marechal E."/>
            <person name="Cagnac O."/>
            <person name="Amato A."/>
        </authorList>
    </citation>
    <scope>NUCLEOTIDE SEQUENCE [LARGE SCALE GENOMIC DNA]</scope>
</reference>
<evidence type="ECO:0000313" key="2">
    <source>
        <dbReference type="Proteomes" id="UP000241890"/>
    </source>
</evidence>
<keyword evidence="2" id="KW-1185">Reference proteome</keyword>
<gene>
    <name evidence="1" type="ORF">FCC1311_117462</name>
</gene>
<dbReference type="EMBL" id="BEYU01001731">
    <property type="protein sequence ID" value="GBG16271.1"/>
    <property type="molecule type" value="Genomic_DNA"/>
</dbReference>
<evidence type="ECO:0000313" key="1">
    <source>
        <dbReference type="EMBL" id="GBG16271.1"/>
    </source>
</evidence>
<dbReference type="AlphaFoldDB" id="A0A2R5FKH0"/>
<sequence>MAPLLTAFAAVSAAREAGSAQAREAELAAAGSAAGADAYAGFHAEQLRELKLSEHINSLCLPVYAVPLAQAKPKGVPAGEKKAAAATAQA</sequence>
<dbReference type="InParanoid" id="A0A2R5FKH0"/>
<dbReference type="Proteomes" id="UP000241890">
    <property type="component" value="Unassembled WGS sequence"/>
</dbReference>
<protein>
    <submittedName>
        <fullName evidence="1">Uncharacterized protein</fullName>
    </submittedName>
</protein>
<feature type="non-terminal residue" evidence="1">
    <location>
        <position position="90"/>
    </location>
</feature>
<organism evidence="1 2">
    <name type="scientific">Hondaea fermentalgiana</name>
    <dbReference type="NCBI Taxonomy" id="2315210"/>
    <lineage>
        <taxon>Eukaryota</taxon>
        <taxon>Sar</taxon>
        <taxon>Stramenopiles</taxon>
        <taxon>Bigyra</taxon>
        <taxon>Labyrinthulomycetes</taxon>
        <taxon>Thraustochytrida</taxon>
        <taxon>Thraustochytriidae</taxon>
        <taxon>Hondaea</taxon>
    </lineage>
</organism>
<accession>A0A2R5FKH0</accession>
<name>A0A2R5FKH0_9STRA</name>
<comment type="caution">
    <text evidence="1">The sequence shown here is derived from an EMBL/GenBank/DDBJ whole genome shotgun (WGS) entry which is preliminary data.</text>
</comment>